<dbReference type="RefSeq" id="WP_184675205.1">
    <property type="nucleotide sequence ID" value="NZ_BAABAI010000035.1"/>
</dbReference>
<feature type="compositionally biased region" description="Polar residues" evidence="1">
    <location>
        <begin position="92"/>
        <end position="112"/>
    </location>
</feature>
<evidence type="ECO:0000256" key="2">
    <source>
        <dbReference type="SAM" id="Phobius"/>
    </source>
</evidence>
<proteinExistence type="predicted"/>
<dbReference type="Proteomes" id="UP000542674">
    <property type="component" value="Unassembled WGS sequence"/>
</dbReference>
<evidence type="ECO:0000256" key="1">
    <source>
        <dbReference type="SAM" id="MobiDB-lite"/>
    </source>
</evidence>
<keyword evidence="2" id="KW-0472">Membrane</keyword>
<dbReference type="AlphaFoldDB" id="A0A7W7WZE5"/>
<feature type="region of interest" description="Disordered" evidence="1">
    <location>
        <begin position="64"/>
        <end position="128"/>
    </location>
</feature>
<sequence>MDEQKLSELFREAATDVPPASFDLGGVRSASYRATARRRSAIAAGTSLVFVLLLGGGFVLSGGASHTSGTARQDASPGAAESTVPMIAQEPTVPNTGGTSPYSLPRDSSTQGDELPGSAGTADAGNASRGCVEVDRELAVALADELPVATPPAVPAVAQCPEGARGASYPVRDGADQGTVTVVFVPDGVAVLPTGASAPARGGTVYVFSTPAAGTGTGPFSSRLADIAVGVAGRL</sequence>
<name>A0A7W7WZE5_9PSEU</name>
<organism evidence="3 4">
    <name type="scientific">Saccharothrix violaceirubra</name>
    <dbReference type="NCBI Taxonomy" id="413306"/>
    <lineage>
        <taxon>Bacteria</taxon>
        <taxon>Bacillati</taxon>
        <taxon>Actinomycetota</taxon>
        <taxon>Actinomycetes</taxon>
        <taxon>Pseudonocardiales</taxon>
        <taxon>Pseudonocardiaceae</taxon>
        <taxon>Saccharothrix</taxon>
    </lineage>
</organism>
<accession>A0A7W7WZE5</accession>
<reference evidence="3 4" key="1">
    <citation type="submission" date="2020-08" db="EMBL/GenBank/DDBJ databases">
        <title>Sequencing the genomes of 1000 actinobacteria strains.</title>
        <authorList>
            <person name="Klenk H.-P."/>
        </authorList>
    </citation>
    <scope>NUCLEOTIDE SEQUENCE [LARGE SCALE GENOMIC DNA]</scope>
    <source>
        <strain evidence="3 4">DSM 45084</strain>
    </source>
</reference>
<keyword evidence="2" id="KW-1133">Transmembrane helix</keyword>
<keyword evidence="4" id="KW-1185">Reference proteome</keyword>
<evidence type="ECO:0000313" key="4">
    <source>
        <dbReference type="Proteomes" id="UP000542674"/>
    </source>
</evidence>
<feature type="transmembrane region" description="Helical" evidence="2">
    <location>
        <begin position="41"/>
        <end position="60"/>
    </location>
</feature>
<gene>
    <name evidence="3" type="ORF">F4559_006873</name>
</gene>
<protein>
    <submittedName>
        <fullName evidence="3">Uncharacterized protein</fullName>
    </submittedName>
</protein>
<evidence type="ECO:0000313" key="3">
    <source>
        <dbReference type="EMBL" id="MBB4969514.1"/>
    </source>
</evidence>
<keyword evidence="2" id="KW-0812">Transmembrane</keyword>
<feature type="compositionally biased region" description="Polar residues" evidence="1">
    <location>
        <begin position="64"/>
        <end position="73"/>
    </location>
</feature>
<comment type="caution">
    <text evidence="3">The sequence shown here is derived from an EMBL/GenBank/DDBJ whole genome shotgun (WGS) entry which is preliminary data.</text>
</comment>
<dbReference type="EMBL" id="JACHJS010000001">
    <property type="protein sequence ID" value="MBB4969514.1"/>
    <property type="molecule type" value="Genomic_DNA"/>
</dbReference>